<dbReference type="CDD" id="cd03220">
    <property type="entry name" value="ABC_KpsT_Wzt"/>
    <property type="match status" value="1"/>
</dbReference>
<dbReference type="SMART" id="SM00382">
    <property type="entry name" value="AAA"/>
    <property type="match status" value="1"/>
</dbReference>
<dbReference type="InterPro" id="IPR003439">
    <property type="entry name" value="ABC_transporter-like_ATP-bd"/>
</dbReference>
<dbReference type="STRING" id="190974.SAMN05216439_0709"/>
<evidence type="ECO:0000313" key="7">
    <source>
        <dbReference type="Proteomes" id="UP000199506"/>
    </source>
</evidence>
<protein>
    <submittedName>
        <fullName evidence="6">ABC-type polysaccharide/polyol phosphate transport system, ATPase component</fullName>
    </submittedName>
</protein>
<dbReference type="Pfam" id="PF00005">
    <property type="entry name" value="ABC_tran"/>
    <property type="match status" value="1"/>
</dbReference>
<dbReference type="AlphaFoldDB" id="A0A1H7FLV3"/>
<dbReference type="Proteomes" id="UP000199506">
    <property type="component" value="Unassembled WGS sequence"/>
</dbReference>
<keyword evidence="4" id="KW-0067">ATP-binding</keyword>
<gene>
    <name evidence="6" type="ORF">SAMN05216439_0709</name>
</gene>
<sequence length="474" mass="54357">MNLINKIRNLFNDNTKQEKNKHIPLDAKFQSSRFKNIKIHAPDYVMSTENRYHMQILDNSNNPIKNEAITLVINGKCYEKITNKDGYASAKISPNKKKKEMKIYYLSNEEYCPCIIAKLIHPDNINPEENNENPKLYAPDMSIYSKDEPEYNARLLDSEDNPMIGETLIFNFNNQTYEKITDEEGFASIDLKLDEGTYSIETIFKGEKDSNPITKTSTINVKTRNIDRKIMIEVKHLAMEFKISKDKIDTLKEYVIRTIKRTKKEHEKIRILDDISFNIYQGERVGILGFNGAGKSTLLRIIAGIYEPTEGEVIINGRIAPLLELSAGFDKNYTGKNNIFLNGALLSMEEDFIKEKYDEIVEFSELGEHINYPVKNYSKGMRAKLGFSIATLVNPEILIIDEILAVGDIKFRKKSSEKIKSMMKEGVTVLLVSHSISQIRNICDRCIWIENGHVYMEGPAKKVCDAYVKSAKKK</sequence>
<reference evidence="6 7" key="1">
    <citation type="submission" date="2016-10" db="EMBL/GenBank/DDBJ databases">
        <authorList>
            <person name="de Groot N.N."/>
        </authorList>
    </citation>
    <scope>NUCLEOTIDE SEQUENCE [LARGE SCALE GENOMIC DNA]</scope>
    <source>
        <strain evidence="6 7">DSM 11978</strain>
    </source>
</reference>
<dbReference type="SUPFAM" id="SSF52540">
    <property type="entry name" value="P-loop containing nucleoside triphosphate hydrolases"/>
    <property type="match status" value="1"/>
</dbReference>
<proteinExistence type="inferred from homology"/>
<dbReference type="InterPro" id="IPR027417">
    <property type="entry name" value="P-loop_NTPase"/>
</dbReference>
<dbReference type="PANTHER" id="PTHR46743:SF2">
    <property type="entry name" value="TEICHOIC ACIDS EXPORT ATP-BINDING PROTEIN TAGH"/>
    <property type="match status" value="1"/>
</dbReference>
<keyword evidence="3" id="KW-0547">Nucleotide-binding</keyword>
<evidence type="ECO:0000256" key="3">
    <source>
        <dbReference type="ARBA" id="ARBA00022741"/>
    </source>
</evidence>
<dbReference type="InterPro" id="IPR003593">
    <property type="entry name" value="AAA+_ATPase"/>
</dbReference>
<evidence type="ECO:0000256" key="2">
    <source>
        <dbReference type="ARBA" id="ARBA00022448"/>
    </source>
</evidence>
<dbReference type="InterPro" id="IPR015860">
    <property type="entry name" value="ABC_transpr_TagH-like"/>
</dbReference>
<accession>A0A1H7FLV3</accession>
<keyword evidence="2" id="KW-0813">Transport</keyword>
<dbReference type="EMBL" id="FOAK01000001">
    <property type="protein sequence ID" value="SEK26764.1"/>
    <property type="molecule type" value="Genomic_DNA"/>
</dbReference>
<dbReference type="PROSITE" id="PS00211">
    <property type="entry name" value="ABC_TRANSPORTER_1"/>
    <property type="match status" value="1"/>
</dbReference>
<name>A0A1H7FLV3_9EURY</name>
<organism evidence="6 7">
    <name type="scientific">Methanobrevibacter gottschalkii</name>
    <dbReference type="NCBI Taxonomy" id="190974"/>
    <lineage>
        <taxon>Archaea</taxon>
        <taxon>Methanobacteriati</taxon>
        <taxon>Methanobacteriota</taxon>
        <taxon>Methanomada group</taxon>
        <taxon>Methanobacteria</taxon>
        <taxon>Methanobacteriales</taxon>
        <taxon>Methanobacteriaceae</taxon>
        <taxon>Methanobrevibacter</taxon>
    </lineage>
</organism>
<evidence type="ECO:0000313" key="6">
    <source>
        <dbReference type="EMBL" id="SEK26764.1"/>
    </source>
</evidence>
<dbReference type="InterPro" id="IPR050683">
    <property type="entry name" value="Bact_Polysacc_Export_ATP-bd"/>
</dbReference>
<feature type="domain" description="ABC transporter" evidence="5">
    <location>
        <begin position="256"/>
        <end position="471"/>
    </location>
</feature>
<dbReference type="GO" id="GO:0005524">
    <property type="term" value="F:ATP binding"/>
    <property type="evidence" value="ECO:0007669"/>
    <property type="project" value="UniProtKB-KW"/>
</dbReference>
<evidence type="ECO:0000259" key="5">
    <source>
        <dbReference type="PROSITE" id="PS50893"/>
    </source>
</evidence>
<dbReference type="InterPro" id="IPR017871">
    <property type="entry name" value="ABC_transporter-like_CS"/>
</dbReference>
<dbReference type="PANTHER" id="PTHR46743">
    <property type="entry name" value="TEICHOIC ACIDS EXPORT ATP-BINDING PROTEIN TAGH"/>
    <property type="match status" value="1"/>
</dbReference>
<dbReference type="PROSITE" id="PS50893">
    <property type="entry name" value="ABC_TRANSPORTER_2"/>
    <property type="match status" value="1"/>
</dbReference>
<comment type="similarity">
    <text evidence="1">Belongs to the ABC transporter superfamily.</text>
</comment>
<evidence type="ECO:0000256" key="1">
    <source>
        <dbReference type="ARBA" id="ARBA00005417"/>
    </source>
</evidence>
<evidence type="ECO:0000256" key="4">
    <source>
        <dbReference type="ARBA" id="ARBA00022840"/>
    </source>
</evidence>
<dbReference type="GO" id="GO:0016020">
    <property type="term" value="C:membrane"/>
    <property type="evidence" value="ECO:0007669"/>
    <property type="project" value="InterPro"/>
</dbReference>
<dbReference type="GO" id="GO:0016887">
    <property type="term" value="F:ATP hydrolysis activity"/>
    <property type="evidence" value="ECO:0007669"/>
    <property type="project" value="InterPro"/>
</dbReference>
<dbReference type="Gene3D" id="3.40.50.300">
    <property type="entry name" value="P-loop containing nucleotide triphosphate hydrolases"/>
    <property type="match status" value="1"/>
</dbReference>
<dbReference type="GO" id="GO:0140359">
    <property type="term" value="F:ABC-type transporter activity"/>
    <property type="evidence" value="ECO:0007669"/>
    <property type="project" value="InterPro"/>
</dbReference>